<sequence length="243" mass="27476">MGAFVSSNACAHRLTTPSPTSESETRIHPPYDLRPLSQVPIGRYVQYIPPRCWRVTQTFVPLGSDLNGGPVEWFAVISIVVMDLPLLLRQGFYWNMSNVNHTATHIICAKESIQVVECGWDVAGYGYQCGRRYFLSSRSATSAGGMPTWTAMFDVLTRHGSVLGDFRLEDLSPDNICQVWAWDPDLKRVCDYDSRQPSDKQDTVSDGREIEPRDWWPRRQPFADIESISGLNLANDNSEIWTS</sequence>
<accession>A0A8K0SYR9</accession>
<reference evidence="2" key="1">
    <citation type="journal article" date="2021" name="Nat. Commun.">
        <title>Genetic determinants of endophytism in the Arabidopsis root mycobiome.</title>
        <authorList>
            <person name="Mesny F."/>
            <person name="Miyauchi S."/>
            <person name="Thiergart T."/>
            <person name="Pickel B."/>
            <person name="Atanasova L."/>
            <person name="Karlsson M."/>
            <person name="Huettel B."/>
            <person name="Barry K.W."/>
            <person name="Haridas S."/>
            <person name="Chen C."/>
            <person name="Bauer D."/>
            <person name="Andreopoulos W."/>
            <person name="Pangilinan J."/>
            <person name="LaButti K."/>
            <person name="Riley R."/>
            <person name="Lipzen A."/>
            <person name="Clum A."/>
            <person name="Drula E."/>
            <person name="Henrissat B."/>
            <person name="Kohler A."/>
            <person name="Grigoriev I.V."/>
            <person name="Martin F.M."/>
            <person name="Hacquard S."/>
        </authorList>
    </citation>
    <scope>NUCLEOTIDE SEQUENCE</scope>
    <source>
        <strain evidence="2">MPI-CAGE-CH-0235</strain>
    </source>
</reference>
<organism evidence="2 3">
    <name type="scientific">Stachybotrys elegans</name>
    <dbReference type="NCBI Taxonomy" id="80388"/>
    <lineage>
        <taxon>Eukaryota</taxon>
        <taxon>Fungi</taxon>
        <taxon>Dikarya</taxon>
        <taxon>Ascomycota</taxon>
        <taxon>Pezizomycotina</taxon>
        <taxon>Sordariomycetes</taxon>
        <taxon>Hypocreomycetidae</taxon>
        <taxon>Hypocreales</taxon>
        <taxon>Stachybotryaceae</taxon>
        <taxon>Stachybotrys</taxon>
    </lineage>
</organism>
<dbReference type="AlphaFoldDB" id="A0A8K0SYR9"/>
<gene>
    <name evidence="2" type="ORF">B0I35DRAFT_424060</name>
</gene>
<feature type="region of interest" description="Disordered" evidence="1">
    <location>
        <begin position="192"/>
        <end position="212"/>
    </location>
</feature>
<evidence type="ECO:0000256" key="1">
    <source>
        <dbReference type="SAM" id="MobiDB-lite"/>
    </source>
</evidence>
<dbReference type="Proteomes" id="UP000813444">
    <property type="component" value="Unassembled WGS sequence"/>
</dbReference>
<comment type="caution">
    <text evidence="2">The sequence shown here is derived from an EMBL/GenBank/DDBJ whole genome shotgun (WGS) entry which is preliminary data.</text>
</comment>
<evidence type="ECO:0000313" key="3">
    <source>
        <dbReference type="Proteomes" id="UP000813444"/>
    </source>
</evidence>
<proteinExistence type="predicted"/>
<name>A0A8K0SYR9_9HYPO</name>
<protein>
    <submittedName>
        <fullName evidence="2">Uncharacterized protein</fullName>
    </submittedName>
</protein>
<dbReference type="OrthoDB" id="4589291at2759"/>
<keyword evidence="3" id="KW-1185">Reference proteome</keyword>
<dbReference type="EMBL" id="JAGPNK010000003">
    <property type="protein sequence ID" value="KAH7324389.1"/>
    <property type="molecule type" value="Genomic_DNA"/>
</dbReference>
<evidence type="ECO:0000313" key="2">
    <source>
        <dbReference type="EMBL" id="KAH7324389.1"/>
    </source>
</evidence>